<dbReference type="Gene3D" id="3.30.450.20">
    <property type="entry name" value="PAS domain"/>
    <property type="match status" value="5"/>
</dbReference>
<dbReference type="InterPro" id="IPR005467">
    <property type="entry name" value="His_kinase_dom"/>
</dbReference>
<reference evidence="19 20" key="1">
    <citation type="journal article" date="2020" name="ISME J.">
        <title>Comparative genomics reveals insights into cyanobacterial evolution and habitat adaptation.</title>
        <authorList>
            <person name="Chen M.Y."/>
            <person name="Teng W.K."/>
            <person name="Zhao L."/>
            <person name="Hu C.X."/>
            <person name="Zhou Y.K."/>
            <person name="Han B.P."/>
            <person name="Song L.R."/>
            <person name="Shu W.S."/>
        </authorList>
    </citation>
    <scope>NUCLEOTIDE SEQUENCE [LARGE SCALE GENOMIC DNA]</scope>
    <source>
        <strain evidence="19 20">FACHB-260</strain>
    </source>
</reference>
<evidence type="ECO:0000259" key="15">
    <source>
        <dbReference type="PROSITE" id="PS50109"/>
    </source>
</evidence>
<dbReference type="PROSITE" id="PS50113">
    <property type="entry name" value="PAC"/>
    <property type="match status" value="5"/>
</dbReference>
<keyword evidence="10 14" id="KW-1133">Transmembrane helix</keyword>
<dbReference type="Proteomes" id="UP000607281">
    <property type="component" value="Unassembled WGS sequence"/>
</dbReference>
<keyword evidence="5" id="KW-0808">Transferase</keyword>
<dbReference type="SMART" id="SM00388">
    <property type="entry name" value="HisKA"/>
    <property type="match status" value="1"/>
</dbReference>
<comment type="caution">
    <text evidence="19">The sequence shown here is derived from an EMBL/GenBank/DDBJ whole genome shotgun (WGS) entry which is preliminary data.</text>
</comment>
<feature type="domain" description="PAS" evidence="17">
    <location>
        <begin position="664"/>
        <end position="734"/>
    </location>
</feature>
<evidence type="ECO:0000256" key="14">
    <source>
        <dbReference type="SAM" id="Phobius"/>
    </source>
</evidence>
<dbReference type="InterPro" id="IPR025201">
    <property type="entry name" value="KdpD_TM"/>
</dbReference>
<evidence type="ECO:0000259" key="18">
    <source>
        <dbReference type="PROSITE" id="PS50113"/>
    </source>
</evidence>
<dbReference type="PROSITE" id="PS50110">
    <property type="entry name" value="RESPONSE_REGULATORY"/>
    <property type="match status" value="1"/>
</dbReference>
<dbReference type="InterPro" id="IPR011006">
    <property type="entry name" value="CheY-like_superfamily"/>
</dbReference>
<accession>A0ABR8CNR5</accession>
<keyword evidence="9" id="KW-0067">ATP-binding</keyword>
<dbReference type="Pfam" id="PF13493">
    <property type="entry name" value="DUF4118"/>
    <property type="match status" value="1"/>
</dbReference>
<keyword evidence="6 14" id="KW-0812">Transmembrane</keyword>
<dbReference type="InterPro" id="IPR036097">
    <property type="entry name" value="HisK_dim/P_sf"/>
</dbReference>
<dbReference type="SUPFAM" id="SSF55874">
    <property type="entry name" value="ATPase domain of HSP90 chaperone/DNA topoisomerase II/histidine kinase"/>
    <property type="match status" value="1"/>
</dbReference>
<name>A0ABR8CNR5_9NOST</name>
<feature type="transmembrane region" description="Helical" evidence="14">
    <location>
        <begin position="12"/>
        <end position="29"/>
    </location>
</feature>
<dbReference type="InterPro" id="IPR001789">
    <property type="entry name" value="Sig_transdc_resp-reg_receiver"/>
</dbReference>
<dbReference type="Pfam" id="PF08447">
    <property type="entry name" value="PAS_3"/>
    <property type="match status" value="1"/>
</dbReference>
<keyword evidence="20" id="KW-1185">Reference proteome</keyword>
<evidence type="ECO:0000256" key="1">
    <source>
        <dbReference type="ARBA" id="ARBA00000085"/>
    </source>
</evidence>
<dbReference type="Pfam" id="PF00512">
    <property type="entry name" value="HisKA"/>
    <property type="match status" value="1"/>
</dbReference>
<dbReference type="PRINTS" id="PR00344">
    <property type="entry name" value="BCTRLSENSOR"/>
</dbReference>
<dbReference type="SMART" id="SM00448">
    <property type="entry name" value="REC"/>
    <property type="match status" value="1"/>
</dbReference>
<dbReference type="SMART" id="SM00086">
    <property type="entry name" value="PAC"/>
    <property type="match status" value="5"/>
</dbReference>
<keyword evidence="11" id="KW-0902">Two-component regulatory system</keyword>
<dbReference type="Pfam" id="PF08448">
    <property type="entry name" value="PAS_4"/>
    <property type="match status" value="2"/>
</dbReference>
<dbReference type="InterPro" id="IPR004358">
    <property type="entry name" value="Sig_transdc_His_kin-like_C"/>
</dbReference>
<dbReference type="EC" id="2.7.13.3" evidence="3"/>
<evidence type="ECO:0000256" key="4">
    <source>
        <dbReference type="ARBA" id="ARBA00022553"/>
    </source>
</evidence>
<dbReference type="InterPro" id="IPR003661">
    <property type="entry name" value="HisK_dim/P_dom"/>
</dbReference>
<feature type="transmembrane region" description="Helical" evidence="14">
    <location>
        <begin position="41"/>
        <end position="66"/>
    </location>
</feature>
<comment type="catalytic activity">
    <reaction evidence="1">
        <text>ATP + protein L-histidine = ADP + protein N-phospho-L-histidine.</text>
        <dbReference type="EC" id="2.7.13.3"/>
    </reaction>
</comment>
<dbReference type="RefSeq" id="WP_190407322.1">
    <property type="nucleotide sequence ID" value="NZ_JACJRF010000017.1"/>
</dbReference>
<feature type="modified residue" description="4-aspartylphosphate" evidence="13">
    <location>
        <position position="1103"/>
    </location>
</feature>
<organism evidence="19 20">
    <name type="scientific">Anabaena subtropica FACHB-260</name>
    <dbReference type="NCBI Taxonomy" id="2692884"/>
    <lineage>
        <taxon>Bacteria</taxon>
        <taxon>Bacillati</taxon>
        <taxon>Cyanobacteriota</taxon>
        <taxon>Cyanophyceae</taxon>
        <taxon>Nostocales</taxon>
        <taxon>Nostocaceae</taxon>
        <taxon>Anabaena</taxon>
    </lineage>
</organism>
<evidence type="ECO:0000256" key="12">
    <source>
        <dbReference type="ARBA" id="ARBA00023136"/>
    </source>
</evidence>
<dbReference type="CDD" id="cd17580">
    <property type="entry name" value="REC_2_DhkD-like"/>
    <property type="match status" value="1"/>
</dbReference>
<evidence type="ECO:0000256" key="11">
    <source>
        <dbReference type="ARBA" id="ARBA00023012"/>
    </source>
</evidence>
<dbReference type="SUPFAM" id="SSF52172">
    <property type="entry name" value="CheY-like"/>
    <property type="match status" value="1"/>
</dbReference>
<dbReference type="InterPro" id="IPR035965">
    <property type="entry name" value="PAS-like_dom_sf"/>
</dbReference>
<dbReference type="SMART" id="SM00387">
    <property type="entry name" value="HATPase_c"/>
    <property type="match status" value="1"/>
</dbReference>
<dbReference type="SMART" id="SM00091">
    <property type="entry name" value="PAS"/>
    <property type="match status" value="5"/>
</dbReference>
<evidence type="ECO:0000256" key="3">
    <source>
        <dbReference type="ARBA" id="ARBA00012438"/>
    </source>
</evidence>
<feature type="domain" description="PAC" evidence="18">
    <location>
        <begin position="196"/>
        <end position="256"/>
    </location>
</feature>
<feature type="domain" description="PAC" evidence="18">
    <location>
        <begin position="737"/>
        <end position="790"/>
    </location>
</feature>
<dbReference type="PROSITE" id="PS50112">
    <property type="entry name" value="PAS"/>
    <property type="match status" value="4"/>
</dbReference>
<dbReference type="Pfam" id="PF00072">
    <property type="entry name" value="Response_reg"/>
    <property type="match status" value="1"/>
</dbReference>
<dbReference type="PANTHER" id="PTHR43547:SF2">
    <property type="entry name" value="HYBRID SIGNAL TRANSDUCTION HISTIDINE KINASE C"/>
    <property type="match status" value="1"/>
</dbReference>
<sequence length="1176" mass="132074">MLNIQRSHLQRSCISIVSVLLALLLGLLLERGLKVEISPLFFASVVFSSWYGGLAPGLFAAFLAILVKNYFFVVPFYSLGLSQWSDILNLIVFASVALLISSLNSQIRAARQVSEAKLAKLRVSHHQLLETAHEGIWIFDHEGKTEYVNPQLAKMLGYSIEQIGDRSIFDFIAPQQRLEIEQWLKQQQRHHQQTKQQFDLCLQRHDGSPLWVIISLSSILDQHSQFSDVMGYTPPDVMAMLTDITERKQSEETLAQEQAKRDLEGQRLRAILDILPMGVLIADAKGKLLEINPGVKAIWGEEAPLLDNTSQYHEYKGWWADTGKPLAAKEWTLARTLATGEAIIGEEIDIETFDGQRKTILNFAIPICDETGAILNVVVVNVDITERKRVEAALRQSEALAKARAEELETIMETVPAAVWIAHDPQCHFMTVNKTAYEMMRMSPGSPMTATPASGEYPFPFKIQKNGQDIPLNELAMQQAGLTGQEVEAEFEFVFSKEDVRYIYGKSTPVRDTDGNVRGVIGAFLDVTDRQQAEAALQESEARLKQLLQSSIIGIIEADSERINFANDAFLEIVGYTHEDLLTGKLCWQDMTPPEYSELDQAKVEEVLNSGFCTPFEKEYIRKDGSRVPILLGAARLSVSPLRWVCFILDLTERKQAEAALQQSELMFRTLANTMPQMFWITQPNGYHEYFNQRWYDYTGMTLEQAQGEGWQNILHTNDVQATMAHWQDCVQTGKNYDIECRLRRAADGEYRWHLARAFPLRHDNGQILKWFGSCTDIHDQKLAIEERAQAWEQERAARIELEQANRMKDDFLAIVSHELRSPLNPILGWAKLLKSHKLDTFKTHQALEVIERNAKLQARLIDDLLDVSRILRGKLSLNVCTVDLANTVESALETVRLTAEGKSIHIETELTSNVCRVEGDPNRLQQVVWNLLSNAVKFTPDGGRIEVKLERIGSLAQIQVSDTGKGISLDFLPYVFERFRQADEVTTRKFGGLGLGLAIVRHLVELHGGSVQVTSPGEGLGTTFTVNLPLIVASQVYDEYFAPDTTPNLQGLRIVVVDDDPDTLELLSFILEQYGVEVKAVNSANEALQAIAQTKPDLLLSDIGMPEVDGYMLIQQVRAMEVASDTKLPAIALTAFAGETNFQKIISAGFQRHLTKPVEPLELATVIANLIYSNS</sequence>
<dbReference type="Pfam" id="PF13426">
    <property type="entry name" value="PAS_9"/>
    <property type="match status" value="1"/>
</dbReference>
<dbReference type="Pfam" id="PF02518">
    <property type="entry name" value="HATPase_c"/>
    <property type="match status" value="1"/>
</dbReference>
<evidence type="ECO:0000313" key="20">
    <source>
        <dbReference type="Proteomes" id="UP000607281"/>
    </source>
</evidence>
<dbReference type="SUPFAM" id="SSF47384">
    <property type="entry name" value="Homodimeric domain of signal transducing histidine kinase"/>
    <property type="match status" value="1"/>
</dbReference>
<evidence type="ECO:0000259" key="17">
    <source>
        <dbReference type="PROSITE" id="PS50112"/>
    </source>
</evidence>
<dbReference type="Gene3D" id="3.40.50.2300">
    <property type="match status" value="1"/>
</dbReference>
<keyword evidence="8" id="KW-0418">Kinase</keyword>
<dbReference type="Gene3D" id="1.20.120.620">
    <property type="entry name" value="Backbone structure of the membrane domain of e. Coli histidine kinase receptor kdpd"/>
    <property type="match status" value="1"/>
</dbReference>
<dbReference type="NCBIfam" id="TIGR00229">
    <property type="entry name" value="sensory_box"/>
    <property type="match status" value="4"/>
</dbReference>
<dbReference type="Gene3D" id="3.30.565.10">
    <property type="entry name" value="Histidine kinase-like ATPase, C-terminal domain"/>
    <property type="match status" value="1"/>
</dbReference>
<feature type="domain" description="Histidine kinase" evidence="15">
    <location>
        <begin position="815"/>
        <end position="1033"/>
    </location>
</feature>
<protein>
    <recommendedName>
        <fullName evidence="3">histidine kinase</fullName>
        <ecNumber evidence="3">2.7.13.3</ecNumber>
    </recommendedName>
</protein>
<dbReference type="EMBL" id="JACJRF010000017">
    <property type="protein sequence ID" value="MBD2344867.1"/>
    <property type="molecule type" value="Genomic_DNA"/>
</dbReference>
<evidence type="ECO:0000256" key="5">
    <source>
        <dbReference type="ARBA" id="ARBA00022679"/>
    </source>
</evidence>
<dbReference type="InterPro" id="IPR013767">
    <property type="entry name" value="PAS_fold"/>
</dbReference>
<dbReference type="InterPro" id="IPR036890">
    <property type="entry name" value="HATPase_C_sf"/>
</dbReference>
<evidence type="ECO:0000313" key="19">
    <source>
        <dbReference type="EMBL" id="MBD2344867.1"/>
    </source>
</evidence>
<feature type="domain" description="PAS" evidence="17">
    <location>
        <begin position="264"/>
        <end position="300"/>
    </location>
</feature>
<dbReference type="InterPro" id="IPR038318">
    <property type="entry name" value="KdpD_sf"/>
</dbReference>
<dbReference type="InterPro" id="IPR013656">
    <property type="entry name" value="PAS_4"/>
</dbReference>
<evidence type="ECO:0000256" key="10">
    <source>
        <dbReference type="ARBA" id="ARBA00022989"/>
    </source>
</evidence>
<dbReference type="InterPro" id="IPR003594">
    <property type="entry name" value="HATPase_dom"/>
</dbReference>
<feature type="domain" description="PAC" evidence="18">
    <location>
        <begin position="344"/>
        <end position="396"/>
    </location>
</feature>
<dbReference type="InterPro" id="IPR000014">
    <property type="entry name" value="PAS"/>
</dbReference>
<keyword evidence="4 13" id="KW-0597">Phosphoprotein</keyword>
<dbReference type="Gene3D" id="1.10.287.130">
    <property type="match status" value="1"/>
</dbReference>
<dbReference type="CDD" id="cd00130">
    <property type="entry name" value="PAS"/>
    <property type="match status" value="3"/>
</dbReference>
<dbReference type="Pfam" id="PF00989">
    <property type="entry name" value="PAS"/>
    <property type="match status" value="1"/>
</dbReference>
<feature type="domain" description="PAS" evidence="17">
    <location>
        <begin position="127"/>
        <end position="191"/>
    </location>
</feature>
<feature type="domain" description="PAC" evidence="18">
    <location>
        <begin position="487"/>
        <end position="539"/>
    </location>
</feature>
<proteinExistence type="predicted"/>
<dbReference type="CDD" id="cd16922">
    <property type="entry name" value="HATPase_EvgS-ArcB-TorS-like"/>
    <property type="match status" value="1"/>
</dbReference>
<evidence type="ECO:0000256" key="2">
    <source>
        <dbReference type="ARBA" id="ARBA00004141"/>
    </source>
</evidence>
<keyword evidence="12 14" id="KW-0472">Membrane</keyword>
<dbReference type="PANTHER" id="PTHR43547">
    <property type="entry name" value="TWO-COMPONENT HISTIDINE KINASE"/>
    <property type="match status" value="1"/>
</dbReference>
<dbReference type="InterPro" id="IPR000700">
    <property type="entry name" value="PAS-assoc_C"/>
</dbReference>
<evidence type="ECO:0000256" key="13">
    <source>
        <dbReference type="PROSITE-ProRule" id="PRU00169"/>
    </source>
</evidence>
<dbReference type="PROSITE" id="PS50109">
    <property type="entry name" value="HIS_KIN"/>
    <property type="match status" value="1"/>
</dbReference>
<feature type="domain" description="Response regulatory" evidence="16">
    <location>
        <begin position="1054"/>
        <end position="1172"/>
    </location>
</feature>
<evidence type="ECO:0000256" key="6">
    <source>
        <dbReference type="ARBA" id="ARBA00022692"/>
    </source>
</evidence>
<feature type="domain" description="PAC" evidence="18">
    <location>
        <begin position="614"/>
        <end position="663"/>
    </location>
</feature>
<evidence type="ECO:0000259" key="16">
    <source>
        <dbReference type="PROSITE" id="PS50110"/>
    </source>
</evidence>
<dbReference type="InterPro" id="IPR013655">
    <property type="entry name" value="PAS_fold_3"/>
</dbReference>
<feature type="transmembrane region" description="Helical" evidence="14">
    <location>
        <begin position="87"/>
        <end position="104"/>
    </location>
</feature>
<keyword evidence="7" id="KW-0547">Nucleotide-binding</keyword>
<evidence type="ECO:0000256" key="7">
    <source>
        <dbReference type="ARBA" id="ARBA00022741"/>
    </source>
</evidence>
<dbReference type="InterPro" id="IPR001610">
    <property type="entry name" value="PAC"/>
</dbReference>
<gene>
    <name evidence="19" type="ORF">H6G18_12005</name>
</gene>
<evidence type="ECO:0000256" key="8">
    <source>
        <dbReference type="ARBA" id="ARBA00022777"/>
    </source>
</evidence>
<feature type="domain" description="PAS" evidence="17">
    <location>
        <begin position="540"/>
        <end position="611"/>
    </location>
</feature>
<evidence type="ECO:0000256" key="9">
    <source>
        <dbReference type="ARBA" id="ARBA00022840"/>
    </source>
</evidence>
<comment type="subcellular location">
    <subcellularLocation>
        <location evidence="2">Membrane</location>
        <topology evidence="2">Multi-pass membrane protein</topology>
    </subcellularLocation>
</comment>
<dbReference type="CDD" id="cd00082">
    <property type="entry name" value="HisKA"/>
    <property type="match status" value="1"/>
</dbReference>
<dbReference type="SUPFAM" id="SSF55785">
    <property type="entry name" value="PYP-like sensor domain (PAS domain)"/>
    <property type="match status" value="5"/>
</dbReference>